<dbReference type="EMBL" id="CP009056">
    <property type="protein sequence ID" value="AJA43901.1"/>
    <property type="molecule type" value="Genomic_DNA"/>
</dbReference>
<dbReference type="FunFam" id="3.20.20.140:FF:000004">
    <property type="entry name" value="N-acetylglucosamine-6-phosphate deacetylase"/>
    <property type="match status" value="1"/>
</dbReference>
<dbReference type="PIRSF" id="PIRSF038994">
    <property type="entry name" value="NagA"/>
    <property type="match status" value="1"/>
</dbReference>
<dbReference type="AlphaFoldDB" id="A0A0A7S3T7"/>
<dbReference type="NCBIfam" id="TIGR00221">
    <property type="entry name" value="nagA"/>
    <property type="match status" value="1"/>
</dbReference>
<dbReference type="OrthoDB" id="9776488at2"/>
<dbReference type="Gene3D" id="2.30.40.10">
    <property type="entry name" value="Urease, subunit C, domain 1"/>
    <property type="match status" value="1"/>
</dbReference>
<dbReference type="SUPFAM" id="SSF51556">
    <property type="entry name" value="Metallo-dependent hydrolases"/>
    <property type="match status" value="1"/>
</dbReference>
<evidence type="ECO:0000256" key="1">
    <source>
        <dbReference type="ARBA" id="ARBA00010716"/>
    </source>
</evidence>
<evidence type="ECO:0000256" key="3">
    <source>
        <dbReference type="ARBA" id="ARBA00022801"/>
    </source>
</evidence>
<proteinExistence type="inferred from homology"/>
<feature type="domain" description="Amidohydrolase-related" evidence="9">
    <location>
        <begin position="50"/>
        <end position="379"/>
    </location>
</feature>
<dbReference type="STRING" id="1267021.FPB0191_00033"/>
<dbReference type="KEGG" id="fpp:FPB0191_00033"/>
<dbReference type="PANTHER" id="PTHR11113:SF14">
    <property type="entry name" value="N-ACETYLGLUCOSAMINE-6-PHOSPHATE DEACETYLASE"/>
    <property type="match status" value="1"/>
</dbReference>
<protein>
    <submittedName>
        <fullName evidence="10">N-acetylglucosamine 6-phosphate deacetylase</fullName>
        <ecNumber evidence="10">3.5.1.25</ecNumber>
    </submittedName>
</protein>
<dbReference type="CDD" id="cd00854">
    <property type="entry name" value="NagA"/>
    <property type="match status" value="1"/>
</dbReference>
<organism evidence="10 11">
    <name type="scientific">Frischella perrara</name>
    <dbReference type="NCBI Taxonomy" id="1267021"/>
    <lineage>
        <taxon>Bacteria</taxon>
        <taxon>Pseudomonadati</taxon>
        <taxon>Pseudomonadota</taxon>
        <taxon>Gammaproteobacteria</taxon>
        <taxon>Orbales</taxon>
        <taxon>Orbaceae</taxon>
        <taxon>Frischella</taxon>
    </lineage>
</organism>
<dbReference type="InterPro" id="IPR006680">
    <property type="entry name" value="Amidohydro-rel"/>
</dbReference>
<feature type="binding site" evidence="8">
    <location>
        <position position="131"/>
    </location>
    <ligand>
        <name>Zn(2+)</name>
        <dbReference type="ChEBI" id="CHEBI:29105"/>
    </ligand>
</feature>
<dbReference type="GO" id="GO:0008448">
    <property type="term" value="F:N-acetylglucosamine-6-phosphate deacetylase activity"/>
    <property type="evidence" value="ECO:0007669"/>
    <property type="project" value="UniProtKB-EC"/>
</dbReference>
<feature type="binding site" evidence="7">
    <location>
        <position position="142"/>
    </location>
    <ligand>
        <name>substrate</name>
    </ligand>
</feature>
<evidence type="ECO:0000313" key="11">
    <source>
        <dbReference type="Proteomes" id="UP000030901"/>
    </source>
</evidence>
<feature type="binding site" evidence="8">
    <location>
        <position position="216"/>
    </location>
    <ligand>
        <name>Zn(2+)</name>
        <dbReference type="ChEBI" id="CHEBI:29105"/>
    </ligand>
</feature>
<keyword evidence="2 8" id="KW-0479">Metal-binding</keyword>
<comment type="similarity">
    <text evidence="1 5">Belongs to the metallo-dependent hydrolases superfamily. NagA family.</text>
</comment>
<dbReference type="Pfam" id="PF01979">
    <property type="entry name" value="Amidohydro_1"/>
    <property type="match status" value="1"/>
</dbReference>
<dbReference type="EC" id="3.5.1.25" evidence="10"/>
<keyword evidence="11" id="KW-1185">Reference proteome</keyword>
<feature type="binding site" evidence="7">
    <location>
        <begin position="219"/>
        <end position="220"/>
    </location>
    <ligand>
        <name>substrate</name>
    </ligand>
</feature>
<dbReference type="PANTHER" id="PTHR11113">
    <property type="entry name" value="N-ACETYLGLUCOSAMINE-6-PHOSPHATE DEACETYLASE"/>
    <property type="match status" value="1"/>
</dbReference>
<feature type="active site" description="Proton donor/acceptor" evidence="6">
    <location>
        <position position="273"/>
    </location>
</feature>
<reference evidence="10 11" key="1">
    <citation type="journal article" date="2014" name="Appl. Environ. Microbiol.">
        <title>Gut symbionts from distinct hosts exhibit genotoxic activity via divergent colibactin biosynthetic pathways.</title>
        <authorList>
            <person name="Engel P."/>
            <person name="Vizcaino M.I."/>
            <person name="Crawford J.M."/>
        </authorList>
    </citation>
    <scope>NUCLEOTIDE SEQUENCE [LARGE SCALE GENOMIC DNA]</scope>
    <source>
        <strain evidence="10 11">PEB0191</strain>
    </source>
</reference>
<name>A0A0A7S3T7_FRIPE</name>
<evidence type="ECO:0000256" key="5">
    <source>
        <dbReference type="PIRNR" id="PIRNR038994"/>
    </source>
</evidence>
<dbReference type="RefSeq" id="WP_039103139.1">
    <property type="nucleotide sequence ID" value="NZ_CAMKYU010000002.1"/>
</dbReference>
<feature type="binding site" evidence="7">
    <location>
        <begin position="306"/>
        <end position="308"/>
    </location>
    <ligand>
        <name>substrate</name>
    </ligand>
</feature>
<dbReference type="NCBIfam" id="NF008371">
    <property type="entry name" value="PRK11170.1"/>
    <property type="match status" value="1"/>
</dbReference>
<dbReference type="HOGENOM" id="CLU_032482_2_2_6"/>
<evidence type="ECO:0000313" key="10">
    <source>
        <dbReference type="EMBL" id="AJA43901.1"/>
    </source>
</evidence>
<dbReference type="Gene3D" id="3.20.20.140">
    <property type="entry name" value="Metal-dependent hydrolases"/>
    <property type="match status" value="1"/>
</dbReference>
<evidence type="ECO:0000256" key="7">
    <source>
        <dbReference type="PIRSR" id="PIRSR038994-2"/>
    </source>
</evidence>
<comment type="cofactor">
    <cofactor evidence="8">
        <name>a divalent metal cation</name>
        <dbReference type="ChEBI" id="CHEBI:60240"/>
    </cofactor>
    <text evidence="8">Binds 1 divalent metal cation per subunit.</text>
</comment>
<evidence type="ECO:0000256" key="4">
    <source>
        <dbReference type="ARBA" id="ARBA00023277"/>
    </source>
</evidence>
<feature type="binding site" evidence="8">
    <location>
        <position position="195"/>
    </location>
    <ligand>
        <name>Zn(2+)</name>
        <dbReference type="ChEBI" id="CHEBI:29105"/>
    </ligand>
</feature>
<feature type="binding site" evidence="7">
    <location>
        <position position="251"/>
    </location>
    <ligand>
        <name>substrate</name>
    </ligand>
</feature>
<feature type="binding site" evidence="7">
    <location>
        <position position="227"/>
    </location>
    <ligand>
        <name>substrate</name>
    </ligand>
</feature>
<keyword evidence="3 5" id="KW-0378">Hydrolase</keyword>
<keyword evidence="4 5" id="KW-0119">Carbohydrate metabolism</keyword>
<dbReference type="InterPro" id="IPR003764">
    <property type="entry name" value="GlcNAc_6-P_deAcase"/>
</dbReference>
<dbReference type="GO" id="GO:0006046">
    <property type="term" value="P:N-acetylglucosamine catabolic process"/>
    <property type="evidence" value="ECO:0007669"/>
    <property type="project" value="TreeGrafter"/>
</dbReference>
<evidence type="ECO:0000256" key="2">
    <source>
        <dbReference type="ARBA" id="ARBA00022723"/>
    </source>
</evidence>
<dbReference type="InterPro" id="IPR011059">
    <property type="entry name" value="Metal-dep_hydrolase_composite"/>
</dbReference>
<gene>
    <name evidence="10" type="ORF">FPB0191_00033</name>
</gene>
<evidence type="ECO:0000256" key="6">
    <source>
        <dbReference type="PIRSR" id="PIRSR038994-1"/>
    </source>
</evidence>
<dbReference type="InterPro" id="IPR032466">
    <property type="entry name" value="Metal_Hydrolase"/>
</dbReference>
<dbReference type="Proteomes" id="UP000030901">
    <property type="component" value="Chromosome"/>
</dbReference>
<accession>A0A0A7S3T7</accession>
<dbReference type="SUPFAM" id="SSF51338">
    <property type="entry name" value="Composite domain of metallo-dependent hydrolases"/>
    <property type="match status" value="1"/>
</dbReference>
<evidence type="ECO:0000259" key="9">
    <source>
        <dbReference type="Pfam" id="PF01979"/>
    </source>
</evidence>
<evidence type="ECO:0000256" key="8">
    <source>
        <dbReference type="PIRSR" id="PIRSR038994-3"/>
    </source>
</evidence>
<dbReference type="GO" id="GO:0046872">
    <property type="term" value="F:metal ion binding"/>
    <property type="evidence" value="ECO:0007669"/>
    <property type="project" value="UniProtKB-KW"/>
</dbReference>
<sequence>MYALTNCRIYTGLEILNNHAVVIDGDKIVDVCQQDALPQNITVENLNGAIVAPGFIDIQLNGCGGVQFNETLESLSIETLEIMQKTNLLTGCSSYLPTLITSSDEFMRKAVEVMREYLKKHKNQALGLHLEGPYINIEKKGIHNPDFIRQPSQEMIDFLCENADVIKIITLAPEKVDKRFIRQLSDAGINVSAGHTNGTYEDARDGFNAGIRMGTHLFNAMPAIAGRTPGVVGAIYDEQEVYSGIIADGLHVSWANIRNSHKIKRDKLILTTDAILPVGTNMTECTFAGKTIYYKDGKCTDINGTLGGSALTMIEAVKNTVNHVGIALDEVLRMATLYPAKALGVDKDLGTITVGKIANIVVFSNDFVVERMIVNGKLV</sequence>